<gene>
    <name evidence="2" type="ORF">OSIN01602_LOCUS12133</name>
</gene>
<organism evidence="2">
    <name type="scientific">Trieres chinensis</name>
    <name type="common">Marine centric diatom</name>
    <name type="synonym">Odontella sinensis</name>
    <dbReference type="NCBI Taxonomy" id="1514140"/>
    <lineage>
        <taxon>Eukaryota</taxon>
        <taxon>Sar</taxon>
        <taxon>Stramenopiles</taxon>
        <taxon>Ochrophyta</taxon>
        <taxon>Bacillariophyta</taxon>
        <taxon>Mediophyceae</taxon>
        <taxon>Biddulphiophycidae</taxon>
        <taxon>Eupodiscales</taxon>
        <taxon>Parodontellaceae</taxon>
        <taxon>Trieres</taxon>
    </lineage>
</organism>
<dbReference type="InterPro" id="IPR011009">
    <property type="entry name" value="Kinase-like_dom_sf"/>
</dbReference>
<dbReference type="Pfam" id="PF00069">
    <property type="entry name" value="Pkinase"/>
    <property type="match status" value="1"/>
</dbReference>
<dbReference type="PROSITE" id="PS50011">
    <property type="entry name" value="PROTEIN_KINASE_DOM"/>
    <property type="match status" value="1"/>
</dbReference>
<dbReference type="InterPro" id="IPR000719">
    <property type="entry name" value="Prot_kinase_dom"/>
</dbReference>
<dbReference type="SUPFAM" id="SSF56112">
    <property type="entry name" value="Protein kinase-like (PK-like)"/>
    <property type="match status" value="1"/>
</dbReference>
<dbReference type="GO" id="GO:0004672">
    <property type="term" value="F:protein kinase activity"/>
    <property type="evidence" value="ECO:0007669"/>
    <property type="project" value="InterPro"/>
</dbReference>
<reference evidence="2" key="1">
    <citation type="submission" date="2021-01" db="EMBL/GenBank/DDBJ databases">
        <authorList>
            <person name="Corre E."/>
            <person name="Pelletier E."/>
            <person name="Niang G."/>
            <person name="Scheremetjew M."/>
            <person name="Finn R."/>
            <person name="Kale V."/>
            <person name="Holt S."/>
            <person name="Cochrane G."/>
            <person name="Meng A."/>
            <person name="Brown T."/>
            <person name="Cohen L."/>
        </authorList>
    </citation>
    <scope>NUCLEOTIDE SEQUENCE</scope>
    <source>
        <strain evidence="2">Grunow 1884</strain>
    </source>
</reference>
<accession>A0A7S1ZMN4</accession>
<dbReference type="AlphaFoldDB" id="A0A7S1ZMN4"/>
<name>A0A7S1ZMN4_TRICV</name>
<protein>
    <recommendedName>
        <fullName evidence="1">Protein kinase domain-containing protein</fullName>
    </recommendedName>
</protein>
<evidence type="ECO:0000313" key="2">
    <source>
        <dbReference type="EMBL" id="CAD9343517.1"/>
    </source>
</evidence>
<dbReference type="EMBL" id="HBGO01021144">
    <property type="protein sequence ID" value="CAD9343517.1"/>
    <property type="molecule type" value="Transcribed_RNA"/>
</dbReference>
<dbReference type="Gene3D" id="1.10.510.10">
    <property type="entry name" value="Transferase(Phosphotransferase) domain 1"/>
    <property type="match status" value="1"/>
</dbReference>
<dbReference type="PANTHER" id="PTHR24347">
    <property type="entry name" value="SERINE/THREONINE-PROTEIN KINASE"/>
    <property type="match status" value="1"/>
</dbReference>
<dbReference type="SMART" id="SM00220">
    <property type="entry name" value="S_TKc"/>
    <property type="match status" value="1"/>
</dbReference>
<evidence type="ECO:0000259" key="1">
    <source>
        <dbReference type="PROSITE" id="PS50011"/>
    </source>
</evidence>
<feature type="domain" description="Protein kinase" evidence="1">
    <location>
        <begin position="1"/>
        <end position="129"/>
    </location>
</feature>
<dbReference type="GO" id="GO:0005524">
    <property type="term" value="F:ATP binding"/>
    <property type="evidence" value="ECO:0007669"/>
    <property type="project" value="InterPro"/>
</dbReference>
<proteinExistence type="predicted"/>
<sequence length="201" mass="22147">MMLANDNDTRVKLADFGLSSRITAPNCLMRLCGSPYYVAPEIITRTPYGRPADMWSAGAIIYLLLGGSVPFKGSSLSEIFERIADGRFQFPPEYWDVVSDEAKDLVRGLLTLDPTQRLTAAQAAEHPWFKLKGRALARRDLSRTGASLGKFDARMKFKGAVLMVQGAQRLVGNWNYDAVADSTGSVVIKEPAAEEEKEECP</sequence>